<reference evidence="1" key="1">
    <citation type="submission" date="2013-11" db="EMBL/GenBank/DDBJ databases">
        <title>Genome sequence of the fusiform rust pathogen reveals effectors for host alternation and coevolution with pine.</title>
        <authorList>
            <consortium name="DOE Joint Genome Institute"/>
            <person name="Smith K."/>
            <person name="Pendleton A."/>
            <person name="Kubisiak T."/>
            <person name="Anderson C."/>
            <person name="Salamov A."/>
            <person name="Aerts A."/>
            <person name="Riley R."/>
            <person name="Clum A."/>
            <person name="Lindquist E."/>
            <person name="Ence D."/>
            <person name="Campbell M."/>
            <person name="Kronenberg Z."/>
            <person name="Feau N."/>
            <person name="Dhillon B."/>
            <person name="Hamelin R."/>
            <person name="Burleigh J."/>
            <person name="Smith J."/>
            <person name="Yandell M."/>
            <person name="Nelson C."/>
            <person name="Grigoriev I."/>
            <person name="Davis J."/>
        </authorList>
    </citation>
    <scope>NUCLEOTIDE SEQUENCE</scope>
    <source>
        <strain evidence="1">G11</strain>
    </source>
</reference>
<evidence type="ECO:0000313" key="2">
    <source>
        <dbReference type="Proteomes" id="UP000886653"/>
    </source>
</evidence>
<name>A0A9P6TE75_9BASI</name>
<comment type="caution">
    <text evidence="1">The sequence shown here is derived from an EMBL/GenBank/DDBJ whole genome shotgun (WGS) entry which is preliminary data.</text>
</comment>
<dbReference type="EMBL" id="MU167230">
    <property type="protein sequence ID" value="KAG0149196.1"/>
    <property type="molecule type" value="Genomic_DNA"/>
</dbReference>
<keyword evidence="2" id="KW-1185">Reference proteome</keyword>
<gene>
    <name evidence="1" type="ORF">CROQUDRAFT_89527</name>
</gene>
<sequence length="266" mass="29626">MNGKVQVLEEWWDDYIPGHLEVKLFRKKGLQNYDLIAEIMLPKGDQPTDDEGLENEEANNMEEDHEAVVAEELNSFSVQPSSKPVVSGSGACLEVTNSDDSNLDIPITSCVKPSSKVHPIGPLVKTPHASGQPSMRTQGNPFLKTPIDVILDDEELCMPLPKHMRETGPKVLAWSVDSAVKQEKICVQTEHSLAMVKKDIVLAKLDKFPNHKTAMALFNASSAVYFEDPLAHMVAAEVLFDEDKANQFVSHANNLRWLWLKKEIGE</sequence>
<dbReference type="OrthoDB" id="686198at2759"/>
<accession>A0A9P6TE75</accession>
<protein>
    <submittedName>
        <fullName evidence="1">Uncharacterized protein</fullName>
    </submittedName>
</protein>
<evidence type="ECO:0000313" key="1">
    <source>
        <dbReference type="EMBL" id="KAG0149196.1"/>
    </source>
</evidence>
<organism evidence="1 2">
    <name type="scientific">Cronartium quercuum f. sp. fusiforme G11</name>
    <dbReference type="NCBI Taxonomy" id="708437"/>
    <lineage>
        <taxon>Eukaryota</taxon>
        <taxon>Fungi</taxon>
        <taxon>Dikarya</taxon>
        <taxon>Basidiomycota</taxon>
        <taxon>Pucciniomycotina</taxon>
        <taxon>Pucciniomycetes</taxon>
        <taxon>Pucciniales</taxon>
        <taxon>Coleosporiaceae</taxon>
        <taxon>Cronartium</taxon>
    </lineage>
</organism>
<proteinExistence type="predicted"/>
<dbReference type="Proteomes" id="UP000886653">
    <property type="component" value="Unassembled WGS sequence"/>
</dbReference>
<dbReference type="AlphaFoldDB" id="A0A9P6TE75"/>